<organism evidence="2 3">
    <name type="scientific">Pararge aegeria aegeria</name>
    <dbReference type="NCBI Taxonomy" id="348720"/>
    <lineage>
        <taxon>Eukaryota</taxon>
        <taxon>Metazoa</taxon>
        <taxon>Ecdysozoa</taxon>
        <taxon>Arthropoda</taxon>
        <taxon>Hexapoda</taxon>
        <taxon>Insecta</taxon>
        <taxon>Pterygota</taxon>
        <taxon>Neoptera</taxon>
        <taxon>Endopterygota</taxon>
        <taxon>Lepidoptera</taxon>
        <taxon>Glossata</taxon>
        <taxon>Ditrysia</taxon>
        <taxon>Papilionoidea</taxon>
        <taxon>Nymphalidae</taxon>
        <taxon>Satyrinae</taxon>
        <taxon>Satyrini</taxon>
        <taxon>Parargina</taxon>
        <taxon>Pararge</taxon>
    </lineage>
</organism>
<sequence length="135" mass="14654">QKHTKLAGYSHCARVSVTSWLTHDAGRKTAHRESKNTPFARPSVDGHYFTNHVAKTIALNERKYKLHNKRPYIQFQDDRGGTAGDPGSDGERGGGGCGGAPWTWPTGAAAAAMRPPFPGAATSTRLHYPRTRTGQ</sequence>
<dbReference type="EMBL" id="CAKXAJ010020199">
    <property type="protein sequence ID" value="CAH2220744.1"/>
    <property type="molecule type" value="Genomic_DNA"/>
</dbReference>
<protein>
    <submittedName>
        <fullName evidence="2">Jg2217 protein</fullName>
    </submittedName>
</protein>
<evidence type="ECO:0000313" key="2">
    <source>
        <dbReference type="EMBL" id="CAH2220744.1"/>
    </source>
</evidence>
<gene>
    <name evidence="2" type="primary">jg2217</name>
    <name evidence="2" type="ORF">PAEG_LOCUS6632</name>
</gene>
<accession>A0A8S4R0F5</accession>
<keyword evidence="3" id="KW-1185">Reference proteome</keyword>
<comment type="caution">
    <text evidence="2">The sequence shown here is derived from an EMBL/GenBank/DDBJ whole genome shotgun (WGS) entry which is preliminary data.</text>
</comment>
<name>A0A8S4R0F5_9NEOP</name>
<evidence type="ECO:0000256" key="1">
    <source>
        <dbReference type="SAM" id="MobiDB-lite"/>
    </source>
</evidence>
<feature type="non-terminal residue" evidence="2">
    <location>
        <position position="1"/>
    </location>
</feature>
<feature type="region of interest" description="Disordered" evidence="1">
    <location>
        <begin position="71"/>
        <end position="135"/>
    </location>
</feature>
<proteinExistence type="predicted"/>
<dbReference type="AlphaFoldDB" id="A0A8S4R0F5"/>
<dbReference type="Proteomes" id="UP000838756">
    <property type="component" value="Unassembled WGS sequence"/>
</dbReference>
<evidence type="ECO:0000313" key="3">
    <source>
        <dbReference type="Proteomes" id="UP000838756"/>
    </source>
</evidence>
<reference evidence="2" key="1">
    <citation type="submission" date="2022-03" db="EMBL/GenBank/DDBJ databases">
        <authorList>
            <person name="Lindestad O."/>
        </authorList>
    </citation>
    <scope>NUCLEOTIDE SEQUENCE</scope>
</reference>
<feature type="compositionally biased region" description="Low complexity" evidence="1">
    <location>
        <begin position="100"/>
        <end position="114"/>
    </location>
</feature>